<organism evidence="1 2">
    <name type="scientific">Acidaminococcus intestini (strain RyC-MR95)</name>
    <dbReference type="NCBI Taxonomy" id="568816"/>
    <lineage>
        <taxon>Bacteria</taxon>
        <taxon>Bacillati</taxon>
        <taxon>Bacillota</taxon>
        <taxon>Negativicutes</taxon>
        <taxon>Acidaminococcales</taxon>
        <taxon>Acidaminococcaceae</taxon>
        <taxon>Acidaminococcus</taxon>
    </lineage>
</organism>
<evidence type="ECO:0000313" key="2">
    <source>
        <dbReference type="Proteomes" id="UP000007093"/>
    </source>
</evidence>
<keyword evidence="2" id="KW-1185">Reference proteome</keyword>
<protein>
    <recommendedName>
        <fullName evidence="3">Co-chaperone DjlA N-terminal domain-containing protein</fullName>
    </recommendedName>
</protein>
<dbReference type="EMBL" id="CP003058">
    <property type="protein sequence ID" value="AEQ22711.1"/>
    <property type="molecule type" value="Genomic_DNA"/>
</dbReference>
<dbReference type="SUPFAM" id="SSF158682">
    <property type="entry name" value="TerB-like"/>
    <property type="match status" value="1"/>
</dbReference>
<dbReference type="HOGENOM" id="CLU_148532_0_0_9"/>
<dbReference type="InterPro" id="IPR029024">
    <property type="entry name" value="TerB-like"/>
</dbReference>
<accession>G4Q2Q5</accession>
<dbReference type="Proteomes" id="UP000007093">
    <property type="component" value="Chromosome"/>
</dbReference>
<dbReference type="PATRIC" id="fig|568816.4.peg.1450"/>
<dbReference type="Gene3D" id="1.10.3680.10">
    <property type="entry name" value="TerB-like"/>
    <property type="match status" value="1"/>
</dbReference>
<dbReference type="AlphaFoldDB" id="G4Q2Q5"/>
<dbReference type="RefSeq" id="WP_009015824.1">
    <property type="nucleotide sequence ID" value="NC_016077.1"/>
</dbReference>
<evidence type="ECO:0008006" key="3">
    <source>
        <dbReference type="Google" id="ProtNLM"/>
    </source>
</evidence>
<sequence length="134" mass="15226">MYLRRLSQPAKEVFIDIAKYLCNADGIVDKREEKLLAAYGEELQMTISLDAPQKSLEALATNLNAATDRIQKRIVVFELMGLALVDGTYADEEKAFFKLLGEKLDLRPTFTERCEASIREYMAVQKEIDEVIFG</sequence>
<dbReference type="InParanoid" id="G4Q2Q5"/>
<gene>
    <name evidence="1" type="ordered locus">Acin_1492</name>
</gene>
<name>G4Q2Q5_ACIIR</name>
<reference evidence="1 2" key="1">
    <citation type="journal article" date="2011" name="J. Bacteriol.">
        <title>Complete genome sequence of Acidaminococcus intestini RYC-MR95, a Gram-negative bacterium from the phylum Firmicutes.</title>
        <authorList>
            <person name="D'Auria G."/>
            <person name="Galan J.C."/>
            <person name="Rodriguez-Alcayna M."/>
            <person name="Moya A."/>
            <person name="Baquero F."/>
            <person name="Latorre A."/>
        </authorList>
    </citation>
    <scope>NUCLEOTIDE SEQUENCE [LARGE SCALE GENOMIC DNA]</scope>
    <source>
        <strain evidence="1 2">RyC-MR95</strain>
    </source>
</reference>
<dbReference type="GeneID" id="92878389"/>
<proteinExistence type="predicted"/>
<dbReference type="eggNOG" id="ENOG5030JJF">
    <property type="taxonomic scope" value="Bacteria"/>
</dbReference>
<evidence type="ECO:0000313" key="1">
    <source>
        <dbReference type="EMBL" id="AEQ22711.1"/>
    </source>
</evidence>
<dbReference type="KEGG" id="ain:Acin_1492"/>